<gene>
    <name evidence="2" type="ORF">OS493_038704</name>
</gene>
<sequence>MSPNELALRDLEPSKSTPPRSEYMDLNEATVDKSTPQSAAKGADYAPLHPLTRSWEVARQHVTIEKII</sequence>
<dbReference type="Proteomes" id="UP001163046">
    <property type="component" value="Unassembled WGS sequence"/>
</dbReference>
<keyword evidence="3" id="KW-1185">Reference proteome</keyword>
<protein>
    <submittedName>
        <fullName evidence="2">Uncharacterized protein</fullName>
    </submittedName>
</protein>
<evidence type="ECO:0000313" key="3">
    <source>
        <dbReference type="Proteomes" id="UP001163046"/>
    </source>
</evidence>
<comment type="caution">
    <text evidence="2">The sequence shown here is derived from an EMBL/GenBank/DDBJ whole genome shotgun (WGS) entry which is preliminary data.</text>
</comment>
<dbReference type="OrthoDB" id="5984265at2759"/>
<feature type="region of interest" description="Disordered" evidence="1">
    <location>
        <begin position="1"/>
        <end position="47"/>
    </location>
</feature>
<dbReference type="AlphaFoldDB" id="A0A9W9Y743"/>
<evidence type="ECO:0000256" key="1">
    <source>
        <dbReference type="SAM" id="MobiDB-lite"/>
    </source>
</evidence>
<proteinExistence type="predicted"/>
<feature type="non-terminal residue" evidence="2">
    <location>
        <position position="1"/>
    </location>
</feature>
<accession>A0A9W9Y743</accession>
<reference evidence="2" key="1">
    <citation type="submission" date="2023-01" db="EMBL/GenBank/DDBJ databases">
        <title>Genome assembly of the deep-sea coral Lophelia pertusa.</title>
        <authorList>
            <person name="Herrera S."/>
            <person name="Cordes E."/>
        </authorList>
    </citation>
    <scope>NUCLEOTIDE SEQUENCE</scope>
    <source>
        <strain evidence="2">USNM1676648</strain>
        <tissue evidence="2">Polyp</tissue>
    </source>
</reference>
<name>A0A9W9Y743_9CNID</name>
<evidence type="ECO:0000313" key="2">
    <source>
        <dbReference type="EMBL" id="KAJ7315452.1"/>
    </source>
</evidence>
<organism evidence="2 3">
    <name type="scientific">Desmophyllum pertusum</name>
    <dbReference type="NCBI Taxonomy" id="174260"/>
    <lineage>
        <taxon>Eukaryota</taxon>
        <taxon>Metazoa</taxon>
        <taxon>Cnidaria</taxon>
        <taxon>Anthozoa</taxon>
        <taxon>Hexacorallia</taxon>
        <taxon>Scleractinia</taxon>
        <taxon>Caryophylliina</taxon>
        <taxon>Caryophylliidae</taxon>
        <taxon>Desmophyllum</taxon>
    </lineage>
</organism>
<dbReference type="EMBL" id="MU827891">
    <property type="protein sequence ID" value="KAJ7315452.1"/>
    <property type="molecule type" value="Genomic_DNA"/>
</dbReference>